<feature type="compositionally biased region" description="Pro residues" evidence="1">
    <location>
        <begin position="196"/>
        <end position="209"/>
    </location>
</feature>
<dbReference type="STRING" id="1860102.ACCAA_170002"/>
<feature type="compositionally biased region" description="Pro residues" evidence="1">
    <location>
        <begin position="176"/>
        <end position="186"/>
    </location>
</feature>
<name>A0A1A8XHI3_9PROT</name>
<keyword evidence="3" id="KW-1185">Reference proteome</keyword>
<dbReference type="Proteomes" id="UP000199169">
    <property type="component" value="Unassembled WGS sequence"/>
</dbReference>
<feature type="compositionally biased region" description="Polar residues" evidence="1">
    <location>
        <begin position="143"/>
        <end position="153"/>
    </location>
</feature>
<dbReference type="EMBL" id="FLQX01000079">
    <property type="protein sequence ID" value="SBT04615.1"/>
    <property type="molecule type" value="Genomic_DNA"/>
</dbReference>
<organism evidence="2 3">
    <name type="scientific">Candidatus Accumulibacter aalborgensis</name>
    <dbReference type="NCBI Taxonomy" id="1860102"/>
    <lineage>
        <taxon>Bacteria</taxon>
        <taxon>Pseudomonadati</taxon>
        <taxon>Pseudomonadota</taxon>
        <taxon>Betaproteobacteria</taxon>
        <taxon>Candidatus Accumulibacter</taxon>
    </lineage>
</organism>
<gene>
    <name evidence="2" type="ORF">ACCAA_170002</name>
</gene>
<sequence>MDTQRLRYPLTSRRIADSVPFWESAGMIQHSKHLTSLLCSAGLVVGLGGCSTLEKHIPGVGAVTSETSGSAAVEGVFYAALPDLPFHRSPGGAIIKRLPQYTKLYRDQLDRGFAHVRVESTGETGWVENAQLLWRPPKHRPPQQAQEPTSQPVAESPLPQAVEPPQSSAPQAVEPSPHPVEPPTSPAPQAAEVPQSPSPQPVEAPPPSSRSPSTAPAKGTVAPSIFNPY</sequence>
<proteinExistence type="predicted"/>
<evidence type="ECO:0000256" key="1">
    <source>
        <dbReference type="SAM" id="MobiDB-lite"/>
    </source>
</evidence>
<dbReference type="RefSeq" id="WP_186406089.1">
    <property type="nucleotide sequence ID" value="NZ_FLQX01000079.1"/>
</dbReference>
<accession>A0A1A8XHI3</accession>
<evidence type="ECO:0000313" key="3">
    <source>
        <dbReference type="Proteomes" id="UP000199169"/>
    </source>
</evidence>
<dbReference type="AlphaFoldDB" id="A0A1A8XHI3"/>
<evidence type="ECO:0000313" key="2">
    <source>
        <dbReference type="EMBL" id="SBT04615.1"/>
    </source>
</evidence>
<reference evidence="2 3" key="1">
    <citation type="submission" date="2016-06" db="EMBL/GenBank/DDBJ databases">
        <authorList>
            <person name="Kjaerup R.B."/>
            <person name="Dalgaard T.S."/>
            <person name="Juul-Madsen H.R."/>
        </authorList>
    </citation>
    <scope>NUCLEOTIDE SEQUENCE [LARGE SCALE GENOMIC DNA]</scope>
    <source>
        <strain evidence="2">3</strain>
    </source>
</reference>
<protein>
    <submittedName>
        <fullName evidence="2">Uncharacterized protein</fullName>
    </submittedName>
</protein>
<feature type="region of interest" description="Disordered" evidence="1">
    <location>
        <begin position="136"/>
        <end position="229"/>
    </location>
</feature>